<keyword evidence="2" id="KW-0503">Monooxygenase</keyword>
<dbReference type="Proteomes" id="UP001304671">
    <property type="component" value="Unassembled WGS sequence"/>
</dbReference>
<dbReference type="PROSITE" id="PS51725">
    <property type="entry name" value="ABM"/>
    <property type="match status" value="1"/>
</dbReference>
<evidence type="ECO:0000259" key="1">
    <source>
        <dbReference type="PROSITE" id="PS51725"/>
    </source>
</evidence>
<dbReference type="InterPro" id="IPR011008">
    <property type="entry name" value="Dimeric_a/b-barrel"/>
</dbReference>
<feature type="domain" description="ABM" evidence="1">
    <location>
        <begin position="3"/>
        <end position="91"/>
    </location>
</feature>
<keyword evidence="2" id="KW-0560">Oxidoreductase</keyword>
<evidence type="ECO:0000313" key="2">
    <source>
        <dbReference type="EMBL" id="MEA5256901.1"/>
    </source>
</evidence>
<protein>
    <submittedName>
        <fullName evidence="2">Quinol monooxygenase</fullName>
        <ecNumber evidence="2">1.-.-.-</ecNumber>
    </submittedName>
</protein>
<dbReference type="SUPFAM" id="SSF54909">
    <property type="entry name" value="Dimeric alpha+beta barrel"/>
    <property type="match status" value="1"/>
</dbReference>
<proteinExistence type="predicted"/>
<organism evidence="2 3">
    <name type="scientific">Arcicella aquatica</name>
    <dbReference type="NCBI Taxonomy" id="217141"/>
    <lineage>
        <taxon>Bacteria</taxon>
        <taxon>Pseudomonadati</taxon>
        <taxon>Bacteroidota</taxon>
        <taxon>Cytophagia</taxon>
        <taxon>Cytophagales</taxon>
        <taxon>Flectobacillaceae</taxon>
        <taxon>Arcicella</taxon>
    </lineage>
</organism>
<keyword evidence="3" id="KW-1185">Reference proteome</keyword>
<dbReference type="PANTHER" id="PTHR33336">
    <property type="entry name" value="QUINOL MONOOXYGENASE YGIN-RELATED"/>
    <property type="match status" value="1"/>
</dbReference>
<reference evidence="2 3" key="1">
    <citation type="submission" date="2023-12" db="EMBL/GenBank/DDBJ databases">
        <title>Novel species of the genus Arcicella isolated from rivers.</title>
        <authorList>
            <person name="Lu H."/>
        </authorList>
    </citation>
    <scope>NUCLEOTIDE SEQUENCE [LARGE SCALE GENOMIC DNA]</scope>
    <source>
        <strain evidence="2 3">LMG 21963</strain>
    </source>
</reference>
<gene>
    <name evidence="2" type="ORF">VB264_03835</name>
</gene>
<dbReference type="PANTHER" id="PTHR33336:SF3">
    <property type="entry name" value="ABM DOMAIN-CONTAINING PROTEIN"/>
    <property type="match status" value="1"/>
</dbReference>
<dbReference type="Gene3D" id="3.30.70.100">
    <property type="match status" value="1"/>
</dbReference>
<dbReference type="GO" id="GO:0004497">
    <property type="term" value="F:monooxygenase activity"/>
    <property type="evidence" value="ECO:0007669"/>
    <property type="project" value="UniProtKB-KW"/>
</dbReference>
<evidence type="ECO:0000313" key="3">
    <source>
        <dbReference type="Proteomes" id="UP001304671"/>
    </source>
</evidence>
<name>A0ABU5QIL7_9BACT</name>
<dbReference type="InterPro" id="IPR007138">
    <property type="entry name" value="ABM_dom"/>
</dbReference>
<dbReference type="Pfam" id="PF03992">
    <property type="entry name" value="ABM"/>
    <property type="match status" value="1"/>
</dbReference>
<dbReference type="RefSeq" id="WP_323246914.1">
    <property type="nucleotide sequence ID" value="NZ_JAYFUL010000003.1"/>
</dbReference>
<accession>A0ABU5QIL7</accession>
<dbReference type="EMBL" id="JAYFUL010000003">
    <property type="protein sequence ID" value="MEA5256901.1"/>
    <property type="molecule type" value="Genomic_DNA"/>
</dbReference>
<dbReference type="InterPro" id="IPR050744">
    <property type="entry name" value="AI-2_Isomerase_LsrG"/>
</dbReference>
<comment type="caution">
    <text evidence="2">The sequence shown here is derived from an EMBL/GenBank/DDBJ whole genome shotgun (WGS) entry which is preliminary data.</text>
</comment>
<sequence>MNIYLTAIVNSKPEHVETVKAILEALVFESRKEPACIQYDLHQSIAASNIFTFHEIWESMSGLDNHNQQPYIASFVAQFDELLEQPVTVYQALKIA</sequence>
<dbReference type="EC" id="1.-.-.-" evidence="2"/>